<dbReference type="Gene3D" id="3.90.1200.10">
    <property type="match status" value="1"/>
</dbReference>
<dbReference type="Proteomes" id="UP000773614">
    <property type="component" value="Unassembled WGS sequence"/>
</dbReference>
<dbReference type="Pfam" id="PF13671">
    <property type="entry name" value="AAA_33"/>
    <property type="match status" value="1"/>
</dbReference>
<reference evidence="2" key="1">
    <citation type="submission" date="2019-03" db="EMBL/GenBank/DDBJ databases">
        <title>Afifella sp. nov., isolated from activated sludge.</title>
        <authorList>
            <person name="Li Q."/>
            <person name="Liu Y."/>
        </authorList>
    </citation>
    <scope>NUCLEOTIDE SEQUENCE</scope>
    <source>
        <strain evidence="2">L72</strain>
    </source>
</reference>
<dbReference type="AlphaFoldDB" id="A0A964T2P4"/>
<protein>
    <submittedName>
        <fullName evidence="2">Aminoglycoside phosphotransferase</fullName>
    </submittedName>
</protein>
<gene>
    <name evidence="2" type="ORF">E4O86_06410</name>
</gene>
<dbReference type="SUPFAM" id="SSF52540">
    <property type="entry name" value="P-loop containing nucleoside triphosphate hydrolases"/>
    <property type="match status" value="1"/>
</dbReference>
<dbReference type="OrthoDB" id="9810277at2"/>
<name>A0A964T2P4_9HYPH</name>
<dbReference type="PANTHER" id="PTHR43883">
    <property type="entry name" value="SLR0207 PROTEIN"/>
    <property type="match status" value="1"/>
</dbReference>
<dbReference type="SUPFAM" id="SSF56112">
    <property type="entry name" value="Protein kinase-like (PK-like)"/>
    <property type="match status" value="1"/>
</dbReference>
<dbReference type="Pfam" id="PF01636">
    <property type="entry name" value="APH"/>
    <property type="match status" value="1"/>
</dbReference>
<proteinExistence type="predicted"/>
<dbReference type="Gene3D" id="3.40.50.300">
    <property type="entry name" value="P-loop containing nucleotide triphosphate hydrolases"/>
    <property type="match status" value="1"/>
</dbReference>
<keyword evidence="3" id="KW-1185">Reference proteome</keyword>
<dbReference type="PANTHER" id="PTHR43883:SF1">
    <property type="entry name" value="GLUCONOKINASE"/>
    <property type="match status" value="1"/>
</dbReference>
<evidence type="ECO:0000313" key="2">
    <source>
        <dbReference type="EMBL" id="MYZ47341.1"/>
    </source>
</evidence>
<evidence type="ECO:0000259" key="1">
    <source>
        <dbReference type="Pfam" id="PF01636"/>
    </source>
</evidence>
<accession>A0A964T2P4</accession>
<dbReference type="RefSeq" id="WP_161139690.1">
    <property type="nucleotide sequence ID" value="NZ_SPKJ01000013.1"/>
</dbReference>
<dbReference type="EMBL" id="SPKJ01000013">
    <property type="protein sequence ID" value="MYZ47341.1"/>
    <property type="molecule type" value="Genomic_DNA"/>
</dbReference>
<sequence>MDAADHVVADQSAALAFLADPGTHGTAEPPTRIDTHGAIVFLTERDAYKVKRAVRFPFMDYSTLAKRQAACEAEVAVNAANAPTLYRGVLAITRNGRGLALGGSGEPVEWLVHMARFDERQTLDHVAERGGLTPSLIGRLVEAILASHQRAPLRDGRGASESLRLYLRQNAAAYAEFPDLFPPARAGALTARADAELDALWPLLLERGRAGFVRRCHGDLHLRNIVLLDGEPTLFDAIEFDDAIATGDVLYDLAFLLMDLWERGLKAEANLVLNRYLWAGPDAQLPGLAALPTLLSIRAGIRAKVLAAAIAHQPDAERGRMEAEARRGFEAASAFLNPGPPRLVAVGGLSGSGKSTLAAALAPRLGRAPGAIHLRSDIERKRLAGVAETDRLPPESYTPDAAARVYASLLGKARTCLRAGQSVVLDAVYAAAEERRDAERLAAELGLAFDGLWLSAPEAVLAQRVGSRVGDASDADAAVVRRQAAYDLGAMNWTEIDGTGPLAAVTAAAARRLEAAAAG</sequence>
<comment type="caution">
    <text evidence="2">The sequence shown here is derived from an EMBL/GenBank/DDBJ whole genome shotgun (WGS) entry which is preliminary data.</text>
</comment>
<dbReference type="InterPro" id="IPR011009">
    <property type="entry name" value="Kinase-like_dom_sf"/>
</dbReference>
<feature type="domain" description="Aminoglycoside phosphotransferase" evidence="1">
    <location>
        <begin position="116"/>
        <end position="275"/>
    </location>
</feature>
<dbReference type="InterPro" id="IPR052732">
    <property type="entry name" value="Cell-binding_unc_protein"/>
</dbReference>
<organism evidence="2 3">
    <name type="scientific">Propylenella binzhouense</name>
    <dbReference type="NCBI Taxonomy" id="2555902"/>
    <lineage>
        <taxon>Bacteria</taxon>
        <taxon>Pseudomonadati</taxon>
        <taxon>Pseudomonadota</taxon>
        <taxon>Alphaproteobacteria</taxon>
        <taxon>Hyphomicrobiales</taxon>
        <taxon>Propylenellaceae</taxon>
        <taxon>Propylenella</taxon>
    </lineage>
</organism>
<dbReference type="InterPro" id="IPR002575">
    <property type="entry name" value="Aminoglycoside_PTrfase"/>
</dbReference>
<evidence type="ECO:0000313" key="3">
    <source>
        <dbReference type="Proteomes" id="UP000773614"/>
    </source>
</evidence>
<dbReference type="InterPro" id="IPR027417">
    <property type="entry name" value="P-loop_NTPase"/>
</dbReference>